<proteinExistence type="predicted"/>
<accession>A0AAN6SLJ7</accession>
<protein>
    <submittedName>
        <fullName evidence="1">Uncharacterized protein</fullName>
    </submittedName>
</protein>
<keyword evidence="2" id="KW-1185">Reference proteome</keyword>
<sequence length="151" mass="16945">SFTERYMHTMASEVANAIARANPLGLGCLWTPDGGDGCKPYMAVFVLEDGGTPSQTSDMSDKATKAMTSKYLPLRLRVPRITAPRSMTNDLDRHVSFEVEAERLVGNTDGLIPQLRIRRWLPGWCFFSRVSRAHVIFSWARDPRRNLCSLG</sequence>
<organism evidence="1 2">
    <name type="scientific">Parachaetomium inaequale</name>
    <dbReference type="NCBI Taxonomy" id="2588326"/>
    <lineage>
        <taxon>Eukaryota</taxon>
        <taxon>Fungi</taxon>
        <taxon>Dikarya</taxon>
        <taxon>Ascomycota</taxon>
        <taxon>Pezizomycotina</taxon>
        <taxon>Sordariomycetes</taxon>
        <taxon>Sordariomycetidae</taxon>
        <taxon>Sordariales</taxon>
        <taxon>Chaetomiaceae</taxon>
        <taxon>Parachaetomium</taxon>
    </lineage>
</organism>
<dbReference type="AlphaFoldDB" id="A0AAN6SLJ7"/>
<gene>
    <name evidence="1" type="ORF">C8A01DRAFT_21044</name>
</gene>
<comment type="caution">
    <text evidence="1">The sequence shown here is derived from an EMBL/GenBank/DDBJ whole genome shotgun (WGS) entry which is preliminary data.</text>
</comment>
<reference evidence="2" key="1">
    <citation type="journal article" date="2023" name="Mol. Phylogenet. Evol.">
        <title>Genome-scale phylogeny and comparative genomics of the fungal order Sordariales.</title>
        <authorList>
            <person name="Hensen N."/>
            <person name="Bonometti L."/>
            <person name="Westerberg I."/>
            <person name="Brannstrom I.O."/>
            <person name="Guillou S."/>
            <person name="Cros-Aarteil S."/>
            <person name="Calhoun S."/>
            <person name="Haridas S."/>
            <person name="Kuo A."/>
            <person name="Mondo S."/>
            <person name="Pangilinan J."/>
            <person name="Riley R."/>
            <person name="LaButti K."/>
            <person name="Andreopoulos B."/>
            <person name="Lipzen A."/>
            <person name="Chen C."/>
            <person name="Yan M."/>
            <person name="Daum C."/>
            <person name="Ng V."/>
            <person name="Clum A."/>
            <person name="Steindorff A."/>
            <person name="Ohm R.A."/>
            <person name="Martin F."/>
            <person name="Silar P."/>
            <person name="Natvig D.O."/>
            <person name="Lalanne C."/>
            <person name="Gautier V."/>
            <person name="Ament-Velasquez S.L."/>
            <person name="Kruys A."/>
            <person name="Hutchinson M.I."/>
            <person name="Powell A.J."/>
            <person name="Barry K."/>
            <person name="Miller A.N."/>
            <person name="Grigoriev I.V."/>
            <person name="Debuchy R."/>
            <person name="Gladieux P."/>
            <person name="Hiltunen Thoren M."/>
            <person name="Johannesson H."/>
        </authorList>
    </citation>
    <scope>NUCLEOTIDE SEQUENCE [LARGE SCALE GENOMIC DNA]</scope>
    <source>
        <strain evidence="2">CBS 284.82</strain>
    </source>
</reference>
<name>A0AAN6SLJ7_9PEZI</name>
<evidence type="ECO:0000313" key="1">
    <source>
        <dbReference type="EMBL" id="KAK4031798.1"/>
    </source>
</evidence>
<dbReference type="Proteomes" id="UP001303115">
    <property type="component" value="Unassembled WGS sequence"/>
</dbReference>
<feature type="non-terminal residue" evidence="1">
    <location>
        <position position="1"/>
    </location>
</feature>
<evidence type="ECO:0000313" key="2">
    <source>
        <dbReference type="Proteomes" id="UP001303115"/>
    </source>
</evidence>
<dbReference type="EMBL" id="MU854700">
    <property type="protein sequence ID" value="KAK4031798.1"/>
    <property type="molecule type" value="Genomic_DNA"/>
</dbReference>